<proteinExistence type="predicted"/>
<gene>
    <name evidence="1" type="ORF">SKAU_G00407070</name>
</gene>
<name>A0A9Q1IAY8_SYNKA</name>
<protein>
    <submittedName>
        <fullName evidence="1">Uncharacterized protein</fullName>
    </submittedName>
</protein>
<accession>A0A9Q1IAY8</accession>
<keyword evidence="2" id="KW-1185">Reference proteome</keyword>
<dbReference type="AlphaFoldDB" id="A0A9Q1IAY8"/>
<reference evidence="1" key="1">
    <citation type="journal article" date="2023" name="Science">
        <title>Genome structures resolve the early diversification of teleost fishes.</title>
        <authorList>
            <person name="Parey E."/>
            <person name="Louis A."/>
            <person name="Montfort J."/>
            <person name="Bouchez O."/>
            <person name="Roques C."/>
            <person name="Iampietro C."/>
            <person name="Lluch J."/>
            <person name="Castinel A."/>
            <person name="Donnadieu C."/>
            <person name="Desvignes T."/>
            <person name="Floi Bucao C."/>
            <person name="Jouanno E."/>
            <person name="Wen M."/>
            <person name="Mejri S."/>
            <person name="Dirks R."/>
            <person name="Jansen H."/>
            <person name="Henkel C."/>
            <person name="Chen W.J."/>
            <person name="Zahm M."/>
            <person name="Cabau C."/>
            <person name="Klopp C."/>
            <person name="Thompson A.W."/>
            <person name="Robinson-Rechavi M."/>
            <person name="Braasch I."/>
            <person name="Lecointre G."/>
            <person name="Bobe J."/>
            <person name="Postlethwait J.H."/>
            <person name="Berthelot C."/>
            <person name="Roest Crollius H."/>
            <person name="Guiguen Y."/>
        </authorList>
    </citation>
    <scope>NUCLEOTIDE SEQUENCE</scope>
    <source>
        <strain evidence="1">WJC10195</strain>
    </source>
</reference>
<organism evidence="1 2">
    <name type="scientific">Synaphobranchus kaupii</name>
    <name type="common">Kaup's arrowtooth eel</name>
    <dbReference type="NCBI Taxonomy" id="118154"/>
    <lineage>
        <taxon>Eukaryota</taxon>
        <taxon>Metazoa</taxon>
        <taxon>Chordata</taxon>
        <taxon>Craniata</taxon>
        <taxon>Vertebrata</taxon>
        <taxon>Euteleostomi</taxon>
        <taxon>Actinopterygii</taxon>
        <taxon>Neopterygii</taxon>
        <taxon>Teleostei</taxon>
        <taxon>Anguilliformes</taxon>
        <taxon>Synaphobranchidae</taxon>
        <taxon>Synaphobranchus</taxon>
    </lineage>
</organism>
<comment type="caution">
    <text evidence="1">The sequence shown here is derived from an EMBL/GenBank/DDBJ whole genome shotgun (WGS) entry which is preliminary data.</text>
</comment>
<evidence type="ECO:0000313" key="1">
    <source>
        <dbReference type="EMBL" id="KAJ8335068.1"/>
    </source>
</evidence>
<dbReference type="Proteomes" id="UP001152622">
    <property type="component" value="Chromosome 21"/>
</dbReference>
<evidence type="ECO:0000313" key="2">
    <source>
        <dbReference type="Proteomes" id="UP001152622"/>
    </source>
</evidence>
<sequence>MSFSRIDDRHGIWGESTVGLFSVTQSRRLVFSAFDGMRLADVVRRAQQFVILIELRKRKGEPANRSYEEHECNLWGAQLHFHSKGQPGQAKSLSKFAPQALWQKIQSLYTVVSGISMAVEKQPSSRLTTHQCRCA</sequence>
<dbReference type="EMBL" id="JAINUF010000021">
    <property type="protein sequence ID" value="KAJ8335068.1"/>
    <property type="molecule type" value="Genomic_DNA"/>
</dbReference>